<dbReference type="Gene3D" id="3.30.1140.32">
    <property type="entry name" value="Ribosomal protein S3, C-terminal domain"/>
    <property type="match status" value="1"/>
</dbReference>
<dbReference type="PANTHER" id="PTHR11760:SF32">
    <property type="entry name" value="SMALL RIBOSOMAL SUBUNIT PROTEIN US3"/>
    <property type="match status" value="1"/>
</dbReference>
<accession>A0ABY6HWR7</accession>
<evidence type="ECO:0000256" key="7">
    <source>
        <dbReference type="RuleBase" id="RU003624"/>
    </source>
</evidence>
<reference evidence="10" key="1">
    <citation type="submission" date="2022-09" db="EMBL/GenBank/DDBJ databases">
        <title>Actin cytoskeleton and complex cell architecture in an #Asgard archaeon.</title>
        <authorList>
            <person name="Ponce Toledo R.I."/>
            <person name="Schleper C."/>
            <person name="Rodrigues Oliveira T."/>
            <person name="Wollweber F."/>
            <person name="Xu J."/>
            <person name="Rittmann S."/>
            <person name="Klingl A."/>
            <person name="Pilhofer M."/>
        </authorList>
    </citation>
    <scope>NUCLEOTIDE SEQUENCE</scope>
    <source>
        <strain evidence="10">B-35</strain>
    </source>
</reference>
<dbReference type="InterPro" id="IPR015946">
    <property type="entry name" value="KH_dom-like_a/b"/>
</dbReference>
<dbReference type="SUPFAM" id="SSF54821">
    <property type="entry name" value="Ribosomal protein S3 C-terminal domain"/>
    <property type="match status" value="1"/>
</dbReference>
<dbReference type="Pfam" id="PF00189">
    <property type="entry name" value="Ribosomal_S3_C"/>
    <property type="match status" value="1"/>
</dbReference>
<dbReference type="NCBIfam" id="NF003219">
    <property type="entry name" value="PRK04191.1"/>
    <property type="match status" value="1"/>
</dbReference>
<dbReference type="PROSITE" id="PS50084">
    <property type="entry name" value="KH_TYPE_1"/>
    <property type="match status" value="1"/>
</dbReference>
<dbReference type="Proteomes" id="UP001208689">
    <property type="component" value="Chromosome"/>
</dbReference>
<evidence type="ECO:0000259" key="9">
    <source>
        <dbReference type="PROSITE" id="PS50823"/>
    </source>
</evidence>
<evidence type="ECO:0000256" key="3">
    <source>
        <dbReference type="ARBA" id="ARBA00022884"/>
    </source>
</evidence>
<keyword evidence="11" id="KW-1185">Reference proteome</keyword>
<comment type="function">
    <text evidence="6">Binds the lower part of the 30S subunit head.</text>
</comment>
<dbReference type="SMART" id="SM00322">
    <property type="entry name" value="KH"/>
    <property type="match status" value="1"/>
</dbReference>
<protein>
    <recommendedName>
        <fullName evidence="6">Small ribosomal subunit protein uS3</fullName>
    </recommendedName>
</protein>
<dbReference type="InterPro" id="IPR005703">
    <property type="entry name" value="Ribosomal_uS3_euk/arc"/>
</dbReference>
<evidence type="ECO:0000256" key="2">
    <source>
        <dbReference type="ARBA" id="ARBA00022730"/>
    </source>
</evidence>
<dbReference type="CDD" id="cd02411">
    <property type="entry name" value="KH-II_30S_S3_arch"/>
    <property type="match status" value="1"/>
</dbReference>
<dbReference type="NCBIfam" id="TIGR01008">
    <property type="entry name" value="uS3_euk_arch"/>
    <property type="match status" value="1"/>
</dbReference>
<dbReference type="PANTHER" id="PTHR11760">
    <property type="entry name" value="30S/40S RIBOSOMAL PROTEIN S3"/>
    <property type="match status" value="1"/>
</dbReference>
<dbReference type="Pfam" id="PF07650">
    <property type="entry name" value="KH_2"/>
    <property type="match status" value="1"/>
</dbReference>
<comment type="similarity">
    <text evidence="1 6 7">Belongs to the universal ribosomal protein uS3 family.</text>
</comment>
<name>A0ABY6HWR7_9ARCH</name>
<dbReference type="Gene3D" id="3.30.300.20">
    <property type="match status" value="1"/>
</dbReference>
<dbReference type="InterPro" id="IPR004044">
    <property type="entry name" value="KH_dom_type_2"/>
</dbReference>
<dbReference type="SUPFAM" id="SSF54814">
    <property type="entry name" value="Prokaryotic type KH domain (KH-domain type II)"/>
    <property type="match status" value="1"/>
</dbReference>
<dbReference type="InterPro" id="IPR001351">
    <property type="entry name" value="Ribosomal_uS3_C"/>
</dbReference>
<dbReference type="InterPro" id="IPR018280">
    <property type="entry name" value="Ribosomal_uS3_CS"/>
</dbReference>
<dbReference type="InterPro" id="IPR027488">
    <property type="entry name" value="Ribosomal_uS3_arc"/>
</dbReference>
<feature type="region of interest" description="Disordered" evidence="8">
    <location>
        <begin position="219"/>
        <end position="264"/>
    </location>
</feature>
<dbReference type="HAMAP" id="MF_01309_A">
    <property type="entry name" value="Ribosomal_uS3_A"/>
    <property type="match status" value="1"/>
</dbReference>
<dbReference type="InterPro" id="IPR004087">
    <property type="entry name" value="KH_dom"/>
</dbReference>
<gene>
    <name evidence="6" type="primary">rps3</name>
    <name evidence="10" type="ORF">NEF87_003562</name>
</gene>
<dbReference type="InterPro" id="IPR036419">
    <property type="entry name" value="Ribosomal_S3_C_sf"/>
</dbReference>
<dbReference type="PROSITE" id="PS50823">
    <property type="entry name" value="KH_TYPE_2"/>
    <property type="match status" value="1"/>
</dbReference>
<organism evidence="10 11">
    <name type="scientific">Candidatus Lokiarchaeum ossiferum</name>
    <dbReference type="NCBI Taxonomy" id="2951803"/>
    <lineage>
        <taxon>Archaea</taxon>
        <taxon>Promethearchaeati</taxon>
        <taxon>Promethearchaeota</taxon>
        <taxon>Promethearchaeia</taxon>
        <taxon>Promethearchaeales</taxon>
        <taxon>Promethearchaeaceae</taxon>
        <taxon>Candidatus Lokiarchaeum</taxon>
    </lineage>
</organism>
<proteinExistence type="inferred from homology"/>
<evidence type="ECO:0000313" key="11">
    <source>
        <dbReference type="Proteomes" id="UP001208689"/>
    </source>
</evidence>
<dbReference type="PROSITE" id="PS00548">
    <property type="entry name" value="RIBOSOMAL_S3"/>
    <property type="match status" value="1"/>
</dbReference>
<evidence type="ECO:0000256" key="4">
    <source>
        <dbReference type="ARBA" id="ARBA00022980"/>
    </source>
</evidence>
<keyword evidence="2 6" id="KW-0699">rRNA-binding</keyword>
<feature type="compositionally biased region" description="Basic and acidic residues" evidence="8">
    <location>
        <begin position="255"/>
        <end position="264"/>
    </location>
</feature>
<dbReference type="EMBL" id="CP104013">
    <property type="protein sequence ID" value="UYP47277.1"/>
    <property type="molecule type" value="Genomic_DNA"/>
</dbReference>
<dbReference type="InterPro" id="IPR009019">
    <property type="entry name" value="KH_sf_prok-type"/>
</dbReference>
<feature type="domain" description="KH type-2" evidence="9">
    <location>
        <begin position="17"/>
        <end position="86"/>
    </location>
</feature>
<evidence type="ECO:0000256" key="1">
    <source>
        <dbReference type="ARBA" id="ARBA00010761"/>
    </source>
</evidence>
<evidence type="ECO:0000256" key="8">
    <source>
        <dbReference type="SAM" id="MobiDB-lite"/>
    </source>
</evidence>
<feature type="compositionally biased region" description="Acidic residues" evidence="8">
    <location>
        <begin position="222"/>
        <end position="245"/>
    </location>
</feature>
<comment type="subunit">
    <text evidence="6">Part of the 30S ribosomal subunit.</text>
</comment>
<evidence type="ECO:0000313" key="10">
    <source>
        <dbReference type="EMBL" id="UYP47277.1"/>
    </source>
</evidence>
<keyword evidence="4 6" id="KW-0689">Ribosomal protein</keyword>
<dbReference type="InterPro" id="IPR057258">
    <property type="entry name" value="Ribosomal_uS3"/>
</dbReference>
<evidence type="ECO:0000256" key="5">
    <source>
        <dbReference type="ARBA" id="ARBA00023274"/>
    </source>
</evidence>
<sequence length="264" mass="29799">MPVKKHFINRGIQQTLIEEFLGTELDNSGYAGCELQKTPMGTRITIRTSRPGIVIGRRGARVKELTEAVKDKFNINVPTIDVETVEVPELNPQIQAERIAFAIQKGQNYRRATYSILRRIIKAGARGVEVHISGKVTSQRARHQVFRAGVISKCGTPADEGVDAGVTHLTMKSGVLGIRVKIMPISYQMPDEVKIIEGIFDRKEEEKKEVKPVDEFYNKDEIVEEEIPDEEEEDELFDDTDDAEEATVLSNDDDEVKKEEEEEN</sequence>
<keyword evidence="3 6" id="KW-0694">RNA-binding</keyword>
<keyword evidence="5 6" id="KW-0687">Ribonucleoprotein</keyword>
<evidence type="ECO:0000256" key="6">
    <source>
        <dbReference type="HAMAP-Rule" id="MF_01309"/>
    </source>
</evidence>